<dbReference type="Pfam" id="PF02780">
    <property type="entry name" value="Transketolase_C"/>
    <property type="match status" value="1"/>
</dbReference>
<gene>
    <name evidence="5" type="ORF">GYA37_02970</name>
</gene>
<comment type="cofactor">
    <cofactor evidence="1">
        <name>thiamine diphosphate</name>
        <dbReference type="ChEBI" id="CHEBI:58937"/>
    </cofactor>
</comment>
<dbReference type="FunFam" id="3.40.50.970:FF:000129">
    <property type="entry name" value="Transketolase"/>
    <property type="match status" value="1"/>
</dbReference>
<evidence type="ECO:0000313" key="6">
    <source>
        <dbReference type="Proteomes" id="UP000590542"/>
    </source>
</evidence>
<dbReference type="SUPFAM" id="SSF52518">
    <property type="entry name" value="Thiamin diphosphate-binding fold (THDP-binding)"/>
    <property type="match status" value="1"/>
</dbReference>
<dbReference type="PANTHER" id="PTHR43825">
    <property type="entry name" value="PYRUVATE DEHYDROGENASE E1 COMPONENT"/>
    <property type="match status" value="1"/>
</dbReference>
<dbReference type="Gene3D" id="3.40.50.970">
    <property type="match status" value="1"/>
</dbReference>
<sequence length="330" mass="36051">MLNPKLKLNQNLFSKNVDVKSPREGFGEGIVEIAQSNENVVVLAADLANSVKLSEFAKKYPQRFIQVGIAEQNMCSIAFGLSINGKIPFIVSHAVFLTSRAWDQIKLSICSTNSNVKIIGSHAGFSNGPDGLSAESLEDIAITRVLPNITVINTIDYEQTKKAVKEITQHKGPVYLRFSKAETPIITTKDTPFKIGRAEVLIEGKDVSIISCGSMVYDTLIAARNLRAKYNIEAEVISSPTIKPLDANTILKSAKKTRLIVTVEEHQVIGGLGGAVSELLSESLPTKVLRIGVNDTFGESGGYEELKDKYGISSHHIEEQVLRSLKENKK</sequence>
<evidence type="ECO:0000256" key="2">
    <source>
        <dbReference type="ARBA" id="ARBA00007131"/>
    </source>
</evidence>
<name>A0A7X9E7B3_UNCKA</name>
<accession>A0A7X9E7B3</accession>
<dbReference type="InterPro" id="IPR005475">
    <property type="entry name" value="Transketolase-like_Pyr-bd"/>
</dbReference>
<protein>
    <submittedName>
        <fullName evidence="5">Transketolase family protein</fullName>
    </submittedName>
</protein>
<dbReference type="PANTHER" id="PTHR43825:SF1">
    <property type="entry name" value="TRANSKETOLASE-LIKE PYRIMIDINE-BINDING DOMAIN-CONTAINING PROTEIN"/>
    <property type="match status" value="1"/>
</dbReference>
<dbReference type="Pfam" id="PF02779">
    <property type="entry name" value="Transket_pyr"/>
    <property type="match status" value="1"/>
</dbReference>
<dbReference type="SUPFAM" id="SSF52922">
    <property type="entry name" value="TK C-terminal domain-like"/>
    <property type="match status" value="1"/>
</dbReference>
<organism evidence="5 6">
    <name type="scientific">candidate division WWE3 bacterium</name>
    <dbReference type="NCBI Taxonomy" id="2053526"/>
    <lineage>
        <taxon>Bacteria</taxon>
        <taxon>Katanobacteria</taxon>
    </lineage>
</organism>
<proteinExistence type="inferred from homology"/>
<dbReference type="Proteomes" id="UP000590542">
    <property type="component" value="Unassembled WGS sequence"/>
</dbReference>
<keyword evidence="3" id="KW-0786">Thiamine pyrophosphate</keyword>
<evidence type="ECO:0000313" key="5">
    <source>
        <dbReference type="EMBL" id="NMB91785.1"/>
    </source>
</evidence>
<dbReference type="InterPro" id="IPR009014">
    <property type="entry name" value="Transketo_C/PFOR_II"/>
</dbReference>
<comment type="caution">
    <text evidence="5">The sequence shown here is derived from an EMBL/GenBank/DDBJ whole genome shotgun (WGS) entry which is preliminary data.</text>
</comment>
<comment type="similarity">
    <text evidence="2">Belongs to the transketolase family.</text>
</comment>
<feature type="domain" description="Transketolase-like pyrimidine-binding" evidence="4">
    <location>
        <begin position="20"/>
        <end position="185"/>
    </location>
</feature>
<evidence type="ECO:0000256" key="3">
    <source>
        <dbReference type="ARBA" id="ARBA00023052"/>
    </source>
</evidence>
<dbReference type="InterPro" id="IPR033248">
    <property type="entry name" value="Transketolase_C"/>
</dbReference>
<dbReference type="CDD" id="cd07033">
    <property type="entry name" value="TPP_PYR_DXS_TK_like"/>
    <property type="match status" value="1"/>
</dbReference>
<evidence type="ECO:0000256" key="1">
    <source>
        <dbReference type="ARBA" id="ARBA00001964"/>
    </source>
</evidence>
<dbReference type="InterPro" id="IPR029061">
    <property type="entry name" value="THDP-binding"/>
</dbReference>
<dbReference type="SMART" id="SM00861">
    <property type="entry name" value="Transket_pyr"/>
    <property type="match status" value="1"/>
</dbReference>
<evidence type="ECO:0000259" key="4">
    <source>
        <dbReference type="SMART" id="SM00861"/>
    </source>
</evidence>
<dbReference type="AlphaFoldDB" id="A0A7X9E7B3"/>
<dbReference type="EMBL" id="JAAZNV010000009">
    <property type="protein sequence ID" value="NMB91785.1"/>
    <property type="molecule type" value="Genomic_DNA"/>
</dbReference>
<dbReference type="Gene3D" id="3.40.50.920">
    <property type="match status" value="1"/>
</dbReference>
<reference evidence="5 6" key="1">
    <citation type="journal article" date="2020" name="Biotechnol. Biofuels">
        <title>New insights from the biogas microbiome by comprehensive genome-resolved metagenomics of nearly 1600 species originating from multiple anaerobic digesters.</title>
        <authorList>
            <person name="Campanaro S."/>
            <person name="Treu L."/>
            <person name="Rodriguez-R L.M."/>
            <person name="Kovalovszki A."/>
            <person name="Ziels R.M."/>
            <person name="Maus I."/>
            <person name="Zhu X."/>
            <person name="Kougias P.G."/>
            <person name="Basile A."/>
            <person name="Luo G."/>
            <person name="Schluter A."/>
            <person name="Konstantinidis K.T."/>
            <person name="Angelidaki I."/>
        </authorList>
    </citation>
    <scope>NUCLEOTIDE SEQUENCE [LARGE SCALE GENOMIC DNA]</scope>
    <source>
        <strain evidence="5">AS27yjCOA_202</strain>
    </source>
</reference>
<dbReference type="InterPro" id="IPR051157">
    <property type="entry name" value="PDH/Transketolase"/>
</dbReference>